<keyword evidence="4" id="KW-1185">Reference proteome</keyword>
<proteinExistence type="predicted"/>
<dbReference type="STRING" id="926562.Oweho_0250"/>
<feature type="signal peptide" evidence="1">
    <location>
        <begin position="1"/>
        <end position="17"/>
    </location>
</feature>
<dbReference type="Pfam" id="PF03537">
    <property type="entry name" value="Glyco_hydro_114"/>
    <property type="match status" value="1"/>
</dbReference>
<dbReference type="RefSeq" id="WP_014200633.1">
    <property type="nucleotide sequence ID" value="NC_016599.1"/>
</dbReference>
<reference evidence="3 4" key="1">
    <citation type="journal article" date="2012" name="Stand. Genomic Sci.">
        <title>Genome sequence of the orange-pigmented seawater bacterium Owenweeksia hongkongensis type strain (UST20020801(T)).</title>
        <authorList>
            <person name="Riedel T."/>
            <person name="Held B."/>
            <person name="Nolan M."/>
            <person name="Lucas S."/>
            <person name="Lapidus A."/>
            <person name="Tice H."/>
            <person name="Del Rio T.G."/>
            <person name="Cheng J.F."/>
            <person name="Han C."/>
            <person name="Tapia R."/>
            <person name="Goodwin L.A."/>
            <person name="Pitluck S."/>
            <person name="Liolios K."/>
            <person name="Mavromatis K."/>
            <person name="Pagani I."/>
            <person name="Ivanova N."/>
            <person name="Mikhailova N."/>
            <person name="Pati A."/>
            <person name="Chen A."/>
            <person name="Palaniappan K."/>
            <person name="Rohde M."/>
            <person name="Tindall B.J."/>
            <person name="Detter J.C."/>
            <person name="Goker M."/>
            <person name="Woyke T."/>
            <person name="Bristow J."/>
            <person name="Eisen J.A."/>
            <person name="Markowitz V."/>
            <person name="Hugenholtz P."/>
            <person name="Klenk H.P."/>
            <person name="Kyrpides N.C."/>
        </authorList>
    </citation>
    <scope>NUCLEOTIDE SEQUENCE</scope>
    <source>
        <strain evidence="4">DSM 17368 / JCM 12287 / NRRL B-23963</strain>
    </source>
</reference>
<dbReference type="InterPro" id="IPR016062">
    <property type="entry name" value="TM1410-rel"/>
</dbReference>
<dbReference type="PROSITE" id="PS51257">
    <property type="entry name" value="PROKAR_LIPOPROTEIN"/>
    <property type="match status" value="1"/>
</dbReference>
<dbReference type="HOGENOM" id="CLU_048092_0_0_10"/>
<name>G8R7G1_OWEHD</name>
<feature type="chain" id="PRO_5003515538" evidence="1">
    <location>
        <begin position="18"/>
        <end position="328"/>
    </location>
</feature>
<evidence type="ECO:0000256" key="1">
    <source>
        <dbReference type="SAM" id="SignalP"/>
    </source>
</evidence>
<organism evidence="3 4">
    <name type="scientific">Owenweeksia hongkongensis (strain DSM 17368 / CIP 108786 / JCM 12287 / NRRL B-23963 / UST20020801)</name>
    <dbReference type="NCBI Taxonomy" id="926562"/>
    <lineage>
        <taxon>Bacteria</taxon>
        <taxon>Pseudomonadati</taxon>
        <taxon>Bacteroidota</taxon>
        <taxon>Flavobacteriia</taxon>
        <taxon>Flavobacteriales</taxon>
        <taxon>Owenweeksiaceae</taxon>
        <taxon>Owenweeksia</taxon>
    </lineage>
</organism>
<evidence type="ECO:0000259" key="2">
    <source>
        <dbReference type="Pfam" id="PF03537"/>
    </source>
</evidence>
<keyword evidence="3" id="KW-0378">Hydrolase</keyword>
<dbReference type="PANTHER" id="PTHR35882">
    <property type="entry name" value="PELA"/>
    <property type="match status" value="1"/>
</dbReference>
<dbReference type="PANTHER" id="PTHR35882:SF2">
    <property type="entry name" value="PELA"/>
    <property type="match status" value="1"/>
</dbReference>
<gene>
    <name evidence="3" type="ordered locus">Oweho_0250</name>
</gene>
<dbReference type="AlphaFoldDB" id="G8R7G1"/>
<dbReference type="Gene3D" id="3.20.20.70">
    <property type="entry name" value="Aldolase class I"/>
    <property type="match status" value="2"/>
</dbReference>
<dbReference type="GO" id="GO:0016787">
    <property type="term" value="F:hydrolase activity"/>
    <property type="evidence" value="ECO:0007669"/>
    <property type="project" value="UniProtKB-KW"/>
</dbReference>
<feature type="domain" description="Glycoside-hydrolase family GH114 TIM-barrel" evidence="2">
    <location>
        <begin position="209"/>
        <end position="324"/>
    </location>
</feature>
<dbReference type="InterPro" id="IPR017853">
    <property type="entry name" value="GH"/>
</dbReference>
<sequence>MKSTLYFALLGIPLLFAACDPPDSVTQTEYVYRDDMRTLVKNIAQEARAARPSFIVVPQNGQAVALRSYCSDCATSVDVDYMNSIDGIGREDLNYGYSKDNVLNSAAQNRELSNFLNLYEDAGKTILVTDYVYSQAGVDDSYQTNSNLGYVGFAAPSRELDEIPTYPIKPFQENSEDISSLAAAKNFLYIINPSNYSGKDDFLQAVANTNYDVVIVDAFYEDELLSSGDVQSLKTKANGGSRLVLAYMSIGEAEDYRYYWGTEWETEKPEWLLEENPNWAGNYKVQYWHSDWQGIIYSNSDSYLNKIVSSGFSGVYLDIIDAYEYFEE</sequence>
<dbReference type="OrthoDB" id="30037at2"/>
<dbReference type="eggNOG" id="COG2342">
    <property type="taxonomic scope" value="Bacteria"/>
</dbReference>
<dbReference type="KEGG" id="oho:Oweho_0250"/>
<dbReference type="Proteomes" id="UP000005631">
    <property type="component" value="Chromosome"/>
</dbReference>
<dbReference type="InterPro" id="IPR004352">
    <property type="entry name" value="GH114_TIM-barrel"/>
</dbReference>
<evidence type="ECO:0000313" key="4">
    <source>
        <dbReference type="Proteomes" id="UP000005631"/>
    </source>
</evidence>
<dbReference type="PRINTS" id="PR01545">
    <property type="entry name" value="THEMAYE10DUF"/>
</dbReference>
<evidence type="ECO:0000313" key="3">
    <source>
        <dbReference type="EMBL" id="AEV31272.1"/>
    </source>
</evidence>
<dbReference type="InterPro" id="IPR013785">
    <property type="entry name" value="Aldolase_TIM"/>
</dbReference>
<accession>G8R7G1</accession>
<dbReference type="EMBL" id="CP003156">
    <property type="protein sequence ID" value="AEV31272.1"/>
    <property type="molecule type" value="Genomic_DNA"/>
</dbReference>
<dbReference type="SUPFAM" id="SSF51445">
    <property type="entry name" value="(Trans)glycosidases"/>
    <property type="match status" value="1"/>
</dbReference>
<keyword evidence="1" id="KW-0732">Signal</keyword>
<protein>
    <submittedName>
        <fullName evidence="3">Glycoside hydrolase, end-alpha-1,4-polygalactosaminidase</fullName>
    </submittedName>
</protein>
<dbReference type="PATRIC" id="fig|926562.3.peg.257"/>